<comment type="caution">
    <text evidence="6">The sequence shown here is derived from an EMBL/GenBank/DDBJ whole genome shotgun (WGS) entry which is preliminary data.</text>
</comment>
<dbReference type="OrthoDB" id="196103at2759"/>
<accession>A0A3E2HBH7</accession>
<dbReference type="GO" id="GO:0016020">
    <property type="term" value="C:membrane"/>
    <property type="evidence" value="ECO:0007669"/>
    <property type="project" value="UniProtKB-SubCell"/>
</dbReference>
<organism evidence="6 7">
    <name type="scientific">Scytalidium lignicola</name>
    <name type="common">Hyphomycete</name>
    <dbReference type="NCBI Taxonomy" id="5539"/>
    <lineage>
        <taxon>Eukaryota</taxon>
        <taxon>Fungi</taxon>
        <taxon>Dikarya</taxon>
        <taxon>Ascomycota</taxon>
        <taxon>Pezizomycotina</taxon>
        <taxon>Leotiomycetes</taxon>
        <taxon>Leotiomycetes incertae sedis</taxon>
        <taxon>Scytalidium</taxon>
    </lineage>
</organism>
<feature type="transmembrane region" description="Helical" evidence="5">
    <location>
        <begin position="408"/>
        <end position="427"/>
    </location>
</feature>
<feature type="transmembrane region" description="Helical" evidence="5">
    <location>
        <begin position="143"/>
        <end position="164"/>
    </location>
</feature>
<keyword evidence="3 5" id="KW-1133">Transmembrane helix</keyword>
<reference evidence="6 7" key="1">
    <citation type="submission" date="2018-05" db="EMBL/GenBank/DDBJ databases">
        <title>Draft genome sequence of Scytalidium lignicola DSM 105466, a ubiquitous saprotrophic fungus.</title>
        <authorList>
            <person name="Buettner E."/>
            <person name="Gebauer A.M."/>
            <person name="Hofrichter M."/>
            <person name="Liers C."/>
            <person name="Kellner H."/>
        </authorList>
    </citation>
    <scope>NUCLEOTIDE SEQUENCE [LARGE SCALE GENOMIC DNA]</scope>
    <source>
        <strain evidence="6 7">DSM 105466</strain>
    </source>
</reference>
<feature type="transmembrane region" description="Helical" evidence="5">
    <location>
        <begin position="383"/>
        <end position="402"/>
    </location>
</feature>
<evidence type="ECO:0008006" key="8">
    <source>
        <dbReference type="Google" id="ProtNLM"/>
    </source>
</evidence>
<feature type="non-terminal residue" evidence="6">
    <location>
        <position position="477"/>
    </location>
</feature>
<evidence type="ECO:0000256" key="3">
    <source>
        <dbReference type="ARBA" id="ARBA00022989"/>
    </source>
</evidence>
<feature type="non-terminal residue" evidence="6">
    <location>
        <position position="1"/>
    </location>
</feature>
<evidence type="ECO:0000313" key="7">
    <source>
        <dbReference type="Proteomes" id="UP000258309"/>
    </source>
</evidence>
<dbReference type="Proteomes" id="UP000258309">
    <property type="component" value="Unassembled WGS sequence"/>
</dbReference>
<evidence type="ECO:0000313" key="6">
    <source>
        <dbReference type="EMBL" id="RFU30759.1"/>
    </source>
</evidence>
<dbReference type="InterPro" id="IPR036259">
    <property type="entry name" value="MFS_trans_sf"/>
</dbReference>
<dbReference type="PANTHER" id="PTHR23294:SF59">
    <property type="entry name" value="UNC93-LIKE PROTEIN C922.05C"/>
    <property type="match status" value="1"/>
</dbReference>
<proteinExistence type="predicted"/>
<keyword evidence="4 5" id="KW-0472">Membrane</keyword>
<comment type="subcellular location">
    <subcellularLocation>
        <location evidence="1">Membrane</location>
        <topology evidence="1">Multi-pass membrane protein</topology>
    </subcellularLocation>
</comment>
<feature type="transmembrane region" description="Helical" evidence="5">
    <location>
        <begin position="176"/>
        <end position="197"/>
    </location>
</feature>
<feature type="transmembrane region" description="Helical" evidence="5">
    <location>
        <begin position="80"/>
        <end position="99"/>
    </location>
</feature>
<feature type="transmembrane region" description="Helical" evidence="5">
    <location>
        <begin position="298"/>
        <end position="322"/>
    </location>
</feature>
<dbReference type="EMBL" id="NCSJ02000092">
    <property type="protein sequence ID" value="RFU30759.1"/>
    <property type="molecule type" value="Genomic_DNA"/>
</dbReference>
<protein>
    <recommendedName>
        <fullName evidence="8">MFS general substrate transporter</fullName>
    </recommendedName>
</protein>
<evidence type="ECO:0000256" key="1">
    <source>
        <dbReference type="ARBA" id="ARBA00004141"/>
    </source>
</evidence>
<feature type="transmembrane region" description="Helical" evidence="5">
    <location>
        <begin position="234"/>
        <end position="257"/>
    </location>
</feature>
<feature type="transmembrane region" description="Helical" evidence="5">
    <location>
        <begin position="53"/>
        <end position="73"/>
    </location>
</feature>
<evidence type="ECO:0000256" key="4">
    <source>
        <dbReference type="ARBA" id="ARBA00023136"/>
    </source>
</evidence>
<keyword evidence="2 5" id="KW-0812">Transmembrane</keyword>
<dbReference type="SUPFAM" id="SSF103473">
    <property type="entry name" value="MFS general substrate transporter"/>
    <property type="match status" value="1"/>
</dbReference>
<dbReference type="PANTHER" id="PTHR23294">
    <property type="entry name" value="ET TRANSLATION PRODUCT-RELATED"/>
    <property type="match status" value="1"/>
</dbReference>
<dbReference type="InterPro" id="IPR051617">
    <property type="entry name" value="UNC-93-like_regulator"/>
</dbReference>
<evidence type="ECO:0000256" key="2">
    <source>
        <dbReference type="ARBA" id="ARBA00022692"/>
    </source>
</evidence>
<gene>
    <name evidence="6" type="ORF">B7463_g5580</name>
</gene>
<feature type="transmembrane region" description="Helical" evidence="5">
    <location>
        <begin position="20"/>
        <end position="41"/>
    </location>
</feature>
<sequence>MRFDWKSNLRWHSPFVQNTFASLCLGLTAGIYVALSALGAGGGQPESQHMIDIAQACLDGAAVLTGLFAGVLLNKLGPAVCTSVGAMGYPLYVGGYWYFGENGRLPFPIIGATLLGLSCTLIESAVSYIAISYSDERYKGLYVCWMQVVLYTCSMIASIIPLAVDANNPNADHVPNAVYGTFVALMCCAVVLGCFVLPAEKIKRGDGTNIAKIPEMTFLEAIQGSIRCFKDWRLLLLVPGMMSTEIHLVYLGVINGWQNNSRVRALDGFISLLLSIPINLFLSWLLDNKRWTRKTRAFAGTGFVGVFLIGSFITEIVTTHGWDRHSAGPQLDWNSKGFAGQFILFIIAWNAGGLVLNLVTWYLGAMSNDPVVCANYSGLSRCLLGLGQGMMFGIDASGVPFINEAGAMFALFTSSILGMLVFATFCLEETRYFKEDHVIVPIYAQEQFGNAESSGEEFQPAGYPKEAVVATSAELKV</sequence>
<name>A0A3E2HBH7_SCYLI</name>
<feature type="transmembrane region" description="Helical" evidence="5">
    <location>
        <begin position="269"/>
        <end position="286"/>
    </location>
</feature>
<evidence type="ECO:0000256" key="5">
    <source>
        <dbReference type="SAM" id="Phobius"/>
    </source>
</evidence>
<keyword evidence="7" id="KW-1185">Reference proteome</keyword>
<feature type="transmembrane region" description="Helical" evidence="5">
    <location>
        <begin position="342"/>
        <end position="363"/>
    </location>
</feature>
<dbReference type="AlphaFoldDB" id="A0A3E2HBH7"/>
<feature type="transmembrane region" description="Helical" evidence="5">
    <location>
        <begin position="105"/>
        <end position="131"/>
    </location>
</feature>